<proteinExistence type="predicted"/>
<dbReference type="Proteomes" id="UP000887569">
    <property type="component" value="Unplaced"/>
</dbReference>
<protein>
    <submittedName>
        <fullName evidence="2">Uncharacterized protein</fullName>
    </submittedName>
</protein>
<organism evidence="1 2">
    <name type="scientific">Parascaris univalens</name>
    <name type="common">Nematode worm</name>
    <dbReference type="NCBI Taxonomy" id="6257"/>
    <lineage>
        <taxon>Eukaryota</taxon>
        <taxon>Metazoa</taxon>
        <taxon>Ecdysozoa</taxon>
        <taxon>Nematoda</taxon>
        <taxon>Chromadorea</taxon>
        <taxon>Rhabditida</taxon>
        <taxon>Spirurina</taxon>
        <taxon>Ascaridomorpha</taxon>
        <taxon>Ascaridoidea</taxon>
        <taxon>Ascarididae</taxon>
        <taxon>Parascaris</taxon>
    </lineage>
</organism>
<name>A0A915AD99_PARUN</name>
<dbReference type="AlphaFoldDB" id="A0A915AD99"/>
<evidence type="ECO:0000313" key="2">
    <source>
        <dbReference type="WBParaSite" id="PgR004_g170_t01"/>
    </source>
</evidence>
<dbReference type="WBParaSite" id="PgR004_g170_t01">
    <property type="protein sequence ID" value="PgR004_g170_t01"/>
    <property type="gene ID" value="PgR004_g170"/>
</dbReference>
<evidence type="ECO:0000313" key="1">
    <source>
        <dbReference type="Proteomes" id="UP000887569"/>
    </source>
</evidence>
<sequence length="63" mass="7147">MYSLAKCNPSADLSILHAVAQPAGQPLPRNNSYKISALYRRLGEPSKWIPLRRIKFMSTWSSE</sequence>
<accession>A0A915AD99</accession>
<reference evidence="2" key="1">
    <citation type="submission" date="2022-11" db="UniProtKB">
        <authorList>
            <consortium name="WormBaseParasite"/>
        </authorList>
    </citation>
    <scope>IDENTIFICATION</scope>
</reference>
<keyword evidence="1" id="KW-1185">Reference proteome</keyword>